<dbReference type="InterPro" id="IPR021109">
    <property type="entry name" value="Peptidase_aspartic_dom_sf"/>
</dbReference>
<comment type="caution">
    <text evidence="2">The sequence shown here is derived from an EMBL/GenBank/DDBJ whole genome shotgun (WGS) entry which is preliminary data.</text>
</comment>
<evidence type="ECO:0000313" key="3">
    <source>
        <dbReference type="Proteomes" id="UP001231189"/>
    </source>
</evidence>
<dbReference type="Proteomes" id="UP001231189">
    <property type="component" value="Unassembled WGS sequence"/>
</dbReference>
<accession>A0AAD8X8M7</accession>
<feature type="region of interest" description="Disordered" evidence="1">
    <location>
        <begin position="207"/>
        <end position="278"/>
    </location>
</feature>
<feature type="compositionally biased region" description="Low complexity" evidence="1">
    <location>
        <begin position="245"/>
        <end position="255"/>
    </location>
</feature>
<name>A0AAD8X8M7_LOLMU</name>
<evidence type="ECO:0000313" key="2">
    <source>
        <dbReference type="EMBL" id="KAK1698222.1"/>
    </source>
</evidence>
<evidence type="ECO:0008006" key="4">
    <source>
        <dbReference type="Google" id="ProtNLM"/>
    </source>
</evidence>
<dbReference type="PROSITE" id="PS00141">
    <property type="entry name" value="ASP_PROTEASE"/>
    <property type="match status" value="1"/>
</dbReference>
<evidence type="ECO:0000256" key="1">
    <source>
        <dbReference type="SAM" id="MobiDB-lite"/>
    </source>
</evidence>
<proteinExistence type="predicted"/>
<dbReference type="InterPro" id="IPR001969">
    <property type="entry name" value="Aspartic_peptidase_AS"/>
</dbReference>
<dbReference type="AlphaFoldDB" id="A0AAD8X8M7"/>
<sequence length="302" mass="31885">MKISPEQKRYDELKAILEADLIGAFEKTRSHTGSSSKGSNPKPISKMLVDTGAAVNIMPYSMLRRLGRSNEDLIKTNVTLSDFNGQPSEAKGVLNVDLNVGRKTIPSSFFIVDSKSTYAGHCCLVIAPPPLSALAGSLAAAAARGPSLSSPSSSAAADVEIAEVARPRAEALAGGSSEEVSSSPLLLPSPPRGGEIAPGEAIVVASSDSPSRGMEALPSVEDLSSSDQTEKSSRLIPVGYGAADVGRGPPRVPLGVGSGGERIGRKGSTKKRRKKRKTWWQRRAFGVLMRRGRRRELQEVAK</sequence>
<feature type="compositionally biased region" description="Basic residues" evidence="1">
    <location>
        <begin position="265"/>
        <end position="278"/>
    </location>
</feature>
<dbReference type="Gene3D" id="2.40.70.10">
    <property type="entry name" value="Acid Proteases"/>
    <property type="match status" value="1"/>
</dbReference>
<gene>
    <name evidence="2" type="ORF">QYE76_014919</name>
</gene>
<dbReference type="EMBL" id="JAUUTY010000001">
    <property type="protein sequence ID" value="KAK1698222.1"/>
    <property type="molecule type" value="Genomic_DNA"/>
</dbReference>
<dbReference type="CDD" id="cd00303">
    <property type="entry name" value="retropepsin_like"/>
    <property type="match status" value="1"/>
</dbReference>
<keyword evidence="3" id="KW-1185">Reference proteome</keyword>
<organism evidence="2 3">
    <name type="scientific">Lolium multiflorum</name>
    <name type="common">Italian ryegrass</name>
    <name type="synonym">Lolium perenne subsp. multiflorum</name>
    <dbReference type="NCBI Taxonomy" id="4521"/>
    <lineage>
        <taxon>Eukaryota</taxon>
        <taxon>Viridiplantae</taxon>
        <taxon>Streptophyta</taxon>
        <taxon>Embryophyta</taxon>
        <taxon>Tracheophyta</taxon>
        <taxon>Spermatophyta</taxon>
        <taxon>Magnoliopsida</taxon>
        <taxon>Liliopsida</taxon>
        <taxon>Poales</taxon>
        <taxon>Poaceae</taxon>
        <taxon>BOP clade</taxon>
        <taxon>Pooideae</taxon>
        <taxon>Poodae</taxon>
        <taxon>Poeae</taxon>
        <taxon>Poeae Chloroplast Group 2 (Poeae type)</taxon>
        <taxon>Loliodinae</taxon>
        <taxon>Loliinae</taxon>
        <taxon>Lolium</taxon>
    </lineage>
</organism>
<dbReference type="SUPFAM" id="SSF50630">
    <property type="entry name" value="Acid proteases"/>
    <property type="match status" value="1"/>
</dbReference>
<protein>
    <recommendedName>
        <fullName evidence="4">Aspartic peptidase DDI1-type domain-containing protein</fullName>
    </recommendedName>
</protein>
<dbReference type="GO" id="GO:0006508">
    <property type="term" value="P:proteolysis"/>
    <property type="evidence" value="ECO:0007669"/>
    <property type="project" value="InterPro"/>
</dbReference>
<dbReference type="GO" id="GO:0004190">
    <property type="term" value="F:aspartic-type endopeptidase activity"/>
    <property type="evidence" value="ECO:0007669"/>
    <property type="project" value="InterPro"/>
</dbReference>
<reference evidence="2" key="1">
    <citation type="submission" date="2023-07" db="EMBL/GenBank/DDBJ databases">
        <title>A chromosome-level genome assembly of Lolium multiflorum.</title>
        <authorList>
            <person name="Chen Y."/>
            <person name="Copetti D."/>
            <person name="Kolliker R."/>
            <person name="Studer B."/>
        </authorList>
    </citation>
    <scope>NUCLEOTIDE SEQUENCE</scope>
    <source>
        <strain evidence="2">02402/16</strain>
        <tissue evidence="2">Leaf</tissue>
    </source>
</reference>